<evidence type="ECO:0000313" key="5">
    <source>
        <dbReference type="EMBL" id="MFD1600627.1"/>
    </source>
</evidence>
<accession>A0ABD6CS53</accession>
<keyword evidence="6" id="KW-1185">Reference proteome</keyword>
<dbReference type="RefSeq" id="WP_390278308.1">
    <property type="nucleotide sequence ID" value="NZ_JBHUDK010000016.1"/>
</dbReference>
<evidence type="ECO:0000259" key="4">
    <source>
        <dbReference type="Pfam" id="PF26238"/>
    </source>
</evidence>
<feature type="domain" description="DUF8054" evidence="3">
    <location>
        <begin position="257"/>
        <end position="297"/>
    </location>
</feature>
<dbReference type="Pfam" id="PF26236">
    <property type="entry name" value="DUF8054_N"/>
    <property type="match status" value="1"/>
</dbReference>
<feature type="domain" description="DUF8054" evidence="4">
    <location>
        <begin position="135"/>
        <end position="254"/>
    </location>
</feature>
<evidence type="ECO:0000313" key="6">
    <source>
        <dbReference type="Proteomes" id="UP001597085"/>
    </source>
</evidence>
<feature type="domain" description="DUF8054" evidence="2">
    <location>
        <begin position="5"/>
        <end position="84"/>
    </location>
</feature>
<reference evidence="5 6" key="1">
    <citation type="journal article" date="2019" name="Int. J. Syst. Evol. Microbiol.">
        <title>The Global Catalogue of Microorganisms (GCM) 10K type strain sequencing project: providing services to taxonomists for standard genome sequencing and annotation.</title>
        <authorList>
            <consortium name="The Broad Institute Genomics Platform"/>
            <consortium name="The Broad Institute Genome Sequencing Center for Infectious Disease"/>
            <person name="Wu L."/>
            <person name="Ma J."/>
        </authorList>
    </citation>
    <scope>NUCLEOTIDE SEQUENCE [LARGE SCALE GENOMIC DNA]</scope>
    <source>
        <strain evidence="5 6">CGMCC 1.12121</strain>
    </source>
</reference>
<protein>
    <submittedName>
        <fullName evidence="5">Uncharacterized protein</fullName>
    </submittedName>
</protein>
<evidence type="ECO:0000259" key="2">
    <source>
        <dbReference type="Pfam" id="PF26236"/>
    </source>
</evidence>
<dbReference type="Pfam" id="PF26238">
    <property type="entry name" value="DUF8054_M"/>
    <property type="match status" value="1"/>
</dbReference>
<feature type="transmembrane region" description="Helical" evidence="1">
    <location>
        <begin position="26"/>
        <end position="57"/>
    </location>
</feature>
<dbReference type="InterPro" id="IPR058775">
    <property type="entry name" value="DUF8054_M"/>
</dbReference>
<keyword evidence="1" id="KW-1133">Transmembrane helix</keyword>
<keyword evidence="1" id="KW-0812">Transmembrane</keyword>
<dbReference type="Pfam" id="PF26237">
    <property type="entry name" value="DUF8054_C"/>
    <property type="match status" value="1"/>
</dbReference>
<dbReference type="Proteomes" id="UP001597085">
    <property type="component" value="Unassembled WGS sequence"/>
</dbReference>
<comment type="caution">
    <text evidence="5">The sequence shown here is derived from an EMBL/GenBank/DDBJ whole genome shotgun (WGS) entry which is preliminary data.</text>
</comment>
<name>A0ABD6CS53_9EURY</name>
<dbReference type="InterPro" id="IPR058674">
    <property type="entry name" value="DUF8054_N"/>
</dbReference>
<evidence type="ECO:0000259" key="3">
    <source>
        <dbReference type="Pfam" id="PF26237"/>
    </source>
</evidence>
<sequence length="301" mass="33487">MSALSSLQKPEYTGDNRCIPCTLVNILISLVFGIAAVSISPILSVGVIVISLVLIYFRGYWIPGTPRLTKKFFPIFVLKWFGKDPDGGSAITSEKDLTFFEDELAGEKDSNRTSGPVLTDETQNKLPNVEEIGFEEFFLTTGVLEICKDSADLCLTSSFRSKWHQEISSIEDIELSGKDVVKALEVDSGSSEVELFEDGEQVILSIEDEISVQWPSYAALRADVTASKAYGEYIPKWSSFELEDRYRLLKGLRMFADICPTSGGATEMQIELVETCCTSHEKVSVRCSQTEEVIFEQHLDV</sequence>
<dbReference type="InterPro" id="IPR058675">
    <property type="entry name" value="DUF8054_C"/>
</dbReference>
<proteinExistence type="predicted"/>
<dbReference type="AlphaFoldDB" id="A0ABD6CS53"/>
<dbReference type="EMBL" id="JBHUDK010000016">
    <property type="protein sequence ID" value="MFD1600627.1"/>
    <property type="molecule type" value="Genomic_DNA"/>
</dbReference>
<gene>
    <name evidence="5" type="ORF">ACFSBX_16940</name>
</gene>
<keyword evidence="1" id="KW-0472">Membrane</keyword>
<evidence type="ECO:0000256" key="1">
    <source>
        <dbReference type="SAM" id="Phobius"/>
    </source>
</evidence>
<organism evidence="5 6">
    <name type="scientific">Halobellus rarus</name>
    <dbReference type="NCBI Taxonomy" id="1126237"/>
    <lineage>
        <taxon>Archaea</taxon>
        <taxon>Methanobacteriati</taxon>
        <taxon>Methanobacteriota</taxon>
        <taxon>Stenosarchaea group</taxon>
        <taxon>Halobacteria</taxon>
        <taxon>Halobacteriales</taxon>
        <taxon>Haloferacaceae</taxon>
        <taxon>Halobellus</taxon>
    </lineage>
</organism>